<dbReference type="NCBIfam" id="TIGR00728">
    <property type="entry name" value="OPT_sfam"/>
    <property type="match status" value="1"/>
</dbReference>
<feature type="transmembrane region" description="Helical" evidence="10">
    <location>
        <begin position="610"/>
        <end position="630"/>
    </location>
</feature>
<evidence type="ECO:0000256" key="9">
    <source>
        <dbReference type="SAM" id="MobiDB-lite"/>
    </source>
</evidence>
<keyword evidence="6" id="KW-0653">Protein transport</keyword>
<feature type="transmembrane region" description="Helical" evidence="10">
    <location>
        <begin position="168"/>
        <end position="188"/>
    </location>
</feature>
<evidence type="ECO:0000256" key="5">
    <source>
        <dbReference type="ARBA" id="ARBA00022856"/>
    </source>
</evidence>
<comment type="subcellular location">
    <subcellularLocation>
        <location evidence="1">Membrane</location>
        <topology evidence="1">Multi-pass membrane protein</topology>
    </subcellularLocation>
</comment>
<evidence type="ECO:0000313" key="11">
    <source>
        <dbReference type="EMBL" id="KAK7696420.1"/>
    </source>
</evidence>
<feature type="transmembrane region" description="Helical" evidence="10">
    <location>
        <begin position="688"/>
        <end position="708"/>
    </location>
</feature>
<keyword evidence="8 10" id="KW-0472">Membrane</keyword>
<organism evidence="11 12">
    <name type="scientific">Cerrena zonata</name>
    <dbReference type="NCBI Taxonomy" id="2478898"/>
    <lineage>
        <taxon>Eukaryota</taxon>
        <taxon>Fungi</taxon>
        <taxon>Dikarya</taxon>
        <taxon>Basidiomycota</taxon>
        <taxon>Agaricomycotina</taxon>
        <taxon>Agaricomycetes</taxon>
        <taxon>Polyporales</taxon>
        <taxon>Cerrenaceae</taxon>
        <taxon>Cerrena</taxon>
    </lineage>
</organism>
<dbReference type="EMBL" id="JASBNA010000001">
    <property type="protein sequence ID" value="KAK7696420.1"/>
    <property type="molecule type" value="Genomic_DNA"/>
</dbReference>
<evidence type="ECO:0000313" key="12">
    <source>
        <dbReference type="Proteomes" id="UP001385951"/>
    </source>
</evidence>
<feature type="transmembrane region" description="Helical" evidence="10">
    <location>
        <begin position="380"/>
        <end position="401"/>
    </location>
</feature>
<evidence type="ECO:0000256" key="10">
    <source>
        <dbReference type="SAM" id="Phobius"/>
    </source>
</evidence>
<dbReference type="InterPro" id="IPR004648">
    <property type="entry name" value="Oligpept_transpt"/>
</dbReference>
<feature type="transmembrane region" description="Helical" evidence="10">
    <location>
        <begin position="659"/>
        <end position="676"/>
    </location>
</feature>
<feature type="transmembrane region" description="Helical" evidence="10">
    <location>
        <begin position="542"/>
        <end position="560"/>
    </location>
</feature>
<name>A0AAW0GT44_9APHY</name>
<evidence type="ECO:0000256" key="2">
    <source>
        <dbReference type="ARBA" id="ARBA00008807"/>
    </source>
</evidence>
<dbReference type="GO" id="GO:0035673">
    <property type="term" value="F:oligopeptide transmembrane transporter activity"/>
    <property type="evidence" value="ECO:0007669"/>
    <property type="project" value="InterPro"/>
</dbReference>
<evidence type="ECO:0000256" key="6">
    <source>
        <dbReference type="ARBA" id="ARBA00022927"/>
    </source>
</evidence>
<dbReference type="GO" id="GO:0016020">
    <property type="term" value="C:membrane"/>
    <property type="evidence" value="ECO:0007669"/>
    <property type="project" value="UniProtKB-SubCell"/>
</dbReference>
<accession>A0AAW0GT44</accession>
<reference evidence="11 12" key="1">
    <citation type="submission" date="2022-09" db="EMBL/GenBank/DDBJ databases">
        <authorList>
            <person name="Palmer J.M."/>
        </authorList>
    </citation>
    <scope>NUCLEOTIDE SEQUENCE [LARGE SCALE GENOMIC DNA]</scope>
    <source>
        <strain evidence="11 12">DSM 7382</strain>
    </source>
</reference>
<dbReference type="Pfam" id="PF03169">
    <property type="entry name" value="OPT"/>
    <property type="match status" value="1"/>
</dbReference>
<gene>
    <name evidence="11" type="ORF">QCA50_001077</name>
</gene>
<evidence type="ECO:0000256" key="1">
    <source>
        <dbReference type="ARBA" id="ARBA00004141"/>
    </source>
</evidence>
<feature type="transmembrane region" description="Helical" evidence="10">
    <location>
        <begin position="459"/>
        <end position="479"/>
    </location>
</feature>
<keyword evidence="4 10" id="KW-0812">Transmembrane</keyword>
<keyword evidence="3" id="KW-0813">Transport</keyword>
<feature type="transmembrane region" description="Helical" evidence="10">
    <location>
        <begin position="269"/>
        <end position="287"/>
    </location>
</feature>
<dbReference type="Proteomes" id="UP001385951">
    <property type="component" value="Unassembled WGS sequence"/>
</dbReference>
<feature type="transmembrane region" description="Helical" evidence="10">
    <location>
        <begin position="92"/>
        <end position="111"/>
    </location>
</feature>
<feature type="transmembrane region" description="Helical" evidence="10">
    <location>
        <begin position="65"/>
        <end position="85"/>
    </location>
</feature>
<feature type="transmembrane region" description="Helical" evidence="10">
    <location>
        <begin position="433"/>
        <end position="453"/>
    </location>
</feature>
<proteinExistence type="inferred from homology"/>
<feature type="transmembrane region" description="Helical" evidence="10">
    <location>
        <begin position="232"/>
        <end position="257"/>
    </location>
</feature>
<dbReference type="InterPro" id="IPR004813">
    <property type="entry name" value="OPT"/>
</dbReference>
<keyword evidence="12" id="KW-1185">Reference proteome</keyword>
<protein>
    <recommendedName>
        <fullName evidence="13">OPT oligopeptide transporter</fullName>
    </recommendedName>
</protein>
<dbReference type="PANTHER" id="PTHR22601">
    <property type="entry name" value="ISP4 LIKE PROTEIN"/>
    <property type="match status" value="1"/>
</dbReference>
<feature type="region of interest" description="Disordered" evidence="9">
    <location>
        <begin position="1"/>
        <end position="22"/>
    </location>
</feature>
<evidence type="ECO:0008006" key="13">
    <source>
        <dbReference type="Google" id="ProtNLM"/>
    </source>
</evidence>
<dbReference type="AlphaFoldDB" id="A0AAW0GT44"/>
<keyword evidence="7 10" id="KW-1133">Transmembrane helix</keyword>
<sequence>MSSKSSVNEKVDAEKQQVHDAIPVAEFDDPNLDKDATAFEEDSPYPEVRSAVANTDDPDLPVNTLRAWVIGTIWAIIIPGLNQFFFFRYPSVVVNAVVAQLLAFPLGRAWARFLPNVKIFGISLNPGPFNVKEHVLITMMATVGYQSAYATDIIAVQRVYYNQVYNFAYQWMVVMSTQLIGFSIGGITRRFLVSPPSMIWPNALVTCALFNTLHAKQYAGMGSRGGISRERFFFYVFLASGVWYIFPGYLFSALSYFSWVCWIAPKNIVVNQLFGVISGLGMSLVTFDWSQIAYIGSPLATPWWAIANVAFSFVLFYWILTPILYYTNTWYAKWMPISSRTSFDNTGKSYQVRRILTDHATLDVEKYKAYSPLLLSTTFAISYGLSFAAITATIMHTILFYRKQIWTQARRSLSEQADIHARLMSRYPQVPDWWYIIVFLSMFVFGIISIEVWDTQMPVWAFVLALIIGFLYTIPVGIIQAITNQQVGLNVITELIIGYLLPGKPIAMMMFKTWGYITMAQALQFTNDFKVGHYMKIPPKTLFLAQVFATVIAGTVQLGVQAWMFTNIEDMCTPTQKDHFICPGTQVFGTASIIWGVIGPARQFSQGQIYYGLVFFFLAGAILPVIGYLIHMKWPDSIIKYINFPVMFSGLGSIPPANATNYVPWAIVGFIFNFVIRRRHFSWWTKYNYVLSAALDAGVAVSIVLIFFCLQYPLNGNIGANNIMVWWGNTVYANTLDAEATRFYTLAPGETFGPTTW</sequence>
<evidence type="ECO:0000256" key="4">
    <source>
        <dbReference type="ARBA" id="ARBA00022692"/>
    </source>
</evidence>
<comment type="similarity">
    <text evidence="2">Belongs to the oligopeptide OPT transporter family.</text>
</comment>
<keyword evidence="5" id="KW-0571">Peptide transport</keyword>
<comment type="caution">
    <text evidence="11">The sequence shown here is derived from an EMBL/GenBank/DDBJ whole genome shotgun (WGS) entry which is preliminary data.</text>
</comment>
<evidence type="ECO:0000256" key="8">
    <source>
        <dbReference type="ARBA" id="ARBA00023136"/>
    </source>
</evidence>
<feature type="transmembrane region" description="Helical" evidence="10">
    <location>
        <begin position="299"/>
        <end position="320"/>
    </location>
</feature>
<evidence type="ECO:0000256" key="7">
    <source>
        <dbReference type="ARBA" id="ARBA00022989"/>
    </source>
</evidence>
<evidence type="ECO:0000256" key="3">
    <source>
        <dbReference type="ARBA" id="ARBA00022448"/>
    </source>
</evidence>
<feature type="compositionally biased region" description="Basic and acidic residues" evidence="9">
    <location>
        <begin position="7"/>
        <end position="18"/>
    </location>
</feature>
<feature type="region of interest" description="Disordered" evidence="9">
    <location>
        <begin position="27"/>
        <end position="46"/>
    </location>
</feature>
<dbReference type="GO" id="GO:0015031">
    <property type="term" value="P:protein transport"/>
    <property type="evidence" value="ECO:0007669"/>
    <property type="project" value="UniProtKB-KW"/>
</dbReference>
<dbReference type="NCBIfam" id="TIGR00727">
    <property type="entry name" value="ISP4_OPT"/>
    <property type="match status" value="1"/>
</dbReference>